<dbReference type="Proteomes" id="UP001196413">
    <property type="component" value="Unassembled WGS sequence"/>
</dbReference>
<comment type="caution">
    <text evidence="1">The sequence shown here is derived from an EMBL/GenBank/DDBJ whole genome shotgun (WGS) entry which is preliminary data.</text>
</comment>
<proteinExistence type="predicted"/>
<organism evidence="1 2">
    <name type="scientific">Parelaphostrongylus tenuis</name>
    <name type="common">Meningeal worm</name>
    <dbReference type="NCBI Taxonomy" id="148309"/>
    <lineage>
        <taxon>Eukaryota</taxon>
        <taxon>Metazoa</taxon>
        <taxon>Ecdysozoa</taxon>
        <taxon>Nematoda</taxon>
        <taxon>Chromadorea</taxon>
        <taxon>Rhabditida</taxon>
        <taxon>Rhabditina</taxon>
        <taxon>Rhabditomorpha</taxon>
        <taxon>Strongyloidea</taxon>
        <taxon>Metastrongylidae</taxon>
        <taxon>Parelaphostrongylus</taxon>
    </lineage>
</organism>
<name>A0AAD5QFK4_PARTN</name>
<keyword evidence="2" id="KW-1185">Reference proteome</keyword>
<reference evidence="1" key="1">
    <citation type="submission" date="2021-06" db="EMBL/GenBank/DDBJ databases">
        <title>Parelaphostrongylus tenuis whole genome reference sequence.</title>
        <authorList>
            <person name="Garwood T.J."/>
            <person name="Larsen P.A."/>
            <person name="Fountain-Jones N.M."/>
            <person name="Garbe J.R."/>
            <person name="Macchietto M.G."/>
            <person name="Kania S.A."/>
            <person name="Gerhold R.W."/>
            <person name="Richards J.E."/>
            <person name="Wolf T.M."/>
        </authorList>
    </citation>
    <scope>NUCLEOTIDE SEQUENCE</scope>
    <source>
        <strain evidence="1">MNPRO001-30</strain>
        <tissue evidence="1">Meninges</tissue>
    </source>
</reference>
<accession>A0AAD5QFK4</accession>
<dbReference type="EMBL" id="JAHQIW010000071">
    <property type="protein sequence ID" value="KAJ1345820.1"/>
    <property type="molecule type" value="Genomic_DNA"/>
</dbReference>
<gene>
    <name evidence="1" type="ORF">KIN20_000439</name>
</gene>
<protein>
    <submittedName>
        <fullName evidence="1">Uncharacterized protein</fullName>
    </submittedName>
</protein>
<dbReference type="AlphaFoldDB" id="A0AAD5QFK4"/>
<sequence>MAELSLSTYEAVISPVQIPGTTKVSMSYMIDLRMSRAVASLPCPSAIFLFEK</sequence>
<evidence type="ECO:0000313" key="2">
    <source>
        <dbReference type="Proteomes" id="UP001196413"/>
    </source>
</evidence>
<evidence type="ECO:0000313" key="1">
    <source>
        <dbReference type="EMBL" id="KAJ1345820.1"/>
    </source>
</evidence>